<evidence type="ECO:0000256" key="2">
    <source>
        <dbReference type="SAM" id="SignalP"/>
    </source>
</evidence>
<feature type="compositionally biased region" description="Low complexity" evidence="1">
    <location>
        <begin position="41"/>
        <end position="55"/>
    </location>
</feature>
<accession>A0A484BL70</accession>
<name>A0A484BL70_DRONA</name>
<feature type="region of interest" description="Disordered" evidence="1">
    <location>
        <begin position="41"/>
        <end position="63"/>
    </location>
</feature>
<feature type="chain" id="PRO_5019716842" evidence="2">
    <location>
        <begin position="21"/>
        <end position="210"/>
    </location>
</feature>
<feature type="region of interest" description="Disordered" evidence="1">
    <location>
        <begin position="93"/>
        <end position="121"/>
    </location>
</feature>
<organism evidence="3 4">
    <name type="scientific">Drosophila navojoa</name>
    <name type="common">Fruit fly</name>
    <dbReference type="NCBI Taxonomy" id="7232"/>
    <lineage>
        <taxon>Eukaryota</taxon>
        <taxon>Metazoa</taxon>
        <taxon>Ecdysozoa</taxon>
        <taxon>Arthropoda</taxon>
        <taxon>Hexapoda</taxon>
        <taxon>Insecta</taxon>
        <taxon>Pterygota</taxon>
        <taxon>Neoptera</taxon>
        <taxon>Endopterygota</taxon>
        <taxon>Diptera</taxon>
        <taxon>Brachycera</taxon>
        <taxon>Muscomorpha</taxon>
        <taxon>Ephydroidea</taxon>
        <taxon>Drosophilidae</taxon>
        <taxon>Drosophila</taxon>
    </lineage>
</organism>
<sequence>MQRNVMWLWLWLWLLVGVLSLEANANDQTYFVHGEKVLPEQQQQQQQEQQQLQPPAVEHGMEHDKSAVWSLEFEHQLREHLRHLDKYQETAWEPSVAAPHSQPQPRRRHQHKSLSNAIRHGSRAVDIDYPNSYPQETQQPAEGQMLAAAAVPAVAGETQWQQRLHRHRQQKQLREKEVQALKQRENSSGWNDVANRYKNVSEGERRNEQF</sequence>
<feature type="region of interest" description="Disordered" evidence="1">
    <location>
        <begin position="160"/>
        <end position="210"/>
    </location>
</feature>
<evidence type="ECO:0000256" key="1">
    <source>
        <dbReference type="SAM" id="MobiDB-lite"/>
    </source>
</evidence>
<dbReference type="EMBL" id="LSRL02000023">
    <property type="protein sequence ID" value="TDG49488.1"/>
    <property type="molecule type" value="Genomic_DNA"/>
</dbReference>
<feature type="compositionally biased region" description="Basic and acidic residues" evidence="1">
    <location>
        <begin position="199"/>
        <end position="210"/>
    </location>
</feature>
<comment type="caution">
    <text evidence="3">The sequence shown here is derived from an EMBL/GenBank/DDBJ whole genome shotgun (WGS) entry which is preliminary data.</text>
</comment>
<evidence type="ECO:0000313" key="3">
    <source>
        <dbReference type="EMBL" id="TDG49488.1"/>
    </source>
</evidence>
<proteinExistence type="predicted"/>
<keyword evidence="2" id="KW-0732">Signal</keyword>
<dbReference type="Proteomes" id="UP000295192">
    <property type="component" value="Unassembled WGS sequence"/>
</dbReference>
<dbReference type="OrthoDB" id="6370328at2759"/>
<keyword evidence="4" id="KW-1185">Reference proteome</keyword>
<evidence type="ECO:0000313" key="4">
    <source>
        <dbReference type="Proteomes" id="UP000295192"/>
    </source>
</evidence>
<protein>
    <submittedName>
        <fullName evidence="3">Uncharacterized protein</fullName>
    </submittedName>
</protein>
<dbReference type="AlphaFoldDB" id="A0A484BL70"/>
<feature type="signal peptide" evidence="2">
    <location>
        <begin position="1"/>
        <end position="20"/>
    </location>
</feature>
<reference evidence="3 4" key="1">
    <citation type="journal article" date="2019" name="J. Hered.">
        <title>An Improved Genome Assembly for Drosophila navojoa, the Basal Species in the mojavensis Cluster.</title>
        <authorList>
            <person name="Vanderlinde T."/>
            <person name="Dupim E.G."/>
            <person name="Nazario-Yepiz N.O."/>
            <person name="Carvalho A.B."/>
        </authorList>
    </citation>
    <scope>NUCLEOTIDE SEQUENCE [LARGE SCALE GENOMIC DNA]</scope>
    <source>
        <strain evidence="3">Navoj_Jal97</strain>
        <tissue evidence="3">Whole organism</tissue>
    </source>
</reference>
<gene>
    <name evidence="3" type="ORF">AWZ03_004171</name>
</gene>
<feature type="compositionally biased region" description="Basic and acidic residues" evidence="1">
    <location>
        <begin position="172"/>
        <end position="185"/>
    </location>
</feature>